<keyword evidence="3" id="KW-1185">Reference proteome</keyword>
<evidence type="ECO:0000313" key="3">
    <source>
        <dbReference type="Proteomes" id="UP000182624"/>
    </source>
</evidence>
<dbReference type="Pfam" id="PF00535">
    <property type="entry name" value="Glycos_transf_2"/>
    <property type="match status" value="1"/>
</dbReference>
<organism evidence="2 3">
    <name type="scientific">Butyrivibrio proteoclasticus</name>
    <dbReference type="NCBI Taxonomy" id="43305"/>
    <lineage>
        <taxon>Bacteria</taxon>
        <taxon>Bacillati</taxon>
        <taxon>Bacillota</taxon>
        <taxon>Clostridia</taxon>
        <taxon>Lachnospirales</taxon>
        <taxon>Lachnospiraceae</taxon>
        <taxon>Butyrivibrio</taxon>
    </lineage>
</organism>
<dbReference type="EMBL" id="FOXO01000018">
    <property type="protein sequence ID" value="SFQ09355.1"/>
    <property type="molecule type" value="Genomic_DNA"/>
</dbReference>
<dbReference type="InterPro" id="IPR001173">
    <property type="entry name" value="Glyco_trans_2-like"/>
</dbReference>
<keyword evidence="2" id="KW-0808">Transferase</keyword>
<protein>
    <submittedName>
        <fullName evidence="2">Glycosyltransferase, GT2 family</fullName>
    </submittedName>
</protein>
<evidence type="ECO:0000259" key="1">
    <source>
        <dbReference type="Pfam" id="PF00535"/>
    </source>
</evidence>
<dbReference type="OrthoDB" id="9179784at2"/>
<dbReference type="PANTHER" id="PTHR43179:SF7">
    <property type="entry name" value="RHAMNOSYLTRANSFERASE WBBL"/>
    <property type="match status" value="1"/>
</dbReference>
<dbReference type="PANTHER" id="PTHR43179">
    <property type="entry name" value="RHAMNOSYLTRANSFERASE WBBL"/>
    <property type="match status" value="1"/>
</dbReference>
<dbReference type="InterPro" id="IPR029044">
    <property type="entry name" value="Nucleotide-diphossugar_trans"/>
</dbReference>
<sequence>MLKDLAKSALIKLNVIKYNRTVNAKSSAYDKWQKAIEKQPVVKADAPVIMETLETGEVVPYKKPDPKVKIITYSKVWDVSGINGDANTIYIFASNRGKLTKRAAEVIKQYFIAHPEHNVVYGDEDEIGTRGKYIHPYFKPDWSPDSYLNAFYIGSIFACRSETLHAASTEYDNAVRMLGGVSNKKNTPEQIGLEASLLAADVLFCMLAIHERAFAKRTGMELPIGHINEVLFHRSGEQEVFYGRSFHNSKHMLLKPATVSIIIPSKDHPDILQQCVDSIIETTSDENIKYEIVIIDNGSSAANRIKYGAYCGRISRKNGLTKINYIYKLQEFNFSAMCNQGVRNSTGEYLLFLNDDIEAKKDGWLREMLSQAQLGHVGAVGAKLIYPDTDLIQHAGIANVRRGPVHKLQKMHDVKNHYFGYNRGVHNNIGVTAACLLISRKKYNDIGGFPEELKVAFNDVDFCYSVIEAGYYNVCCNHIYLYHHESLTRGIDNLDPKKMERLGREGDTLMRRHSHLYNFDPFYSPHLTEDETISAIIPKEDYTPVEDIPYSRITSHENGIEGVREDQCLRIGCEYNGTLDNWLYGVTAEGNDAGYYLKGYSFVIGSDNAIFEKQLLLRLVERHENGAGPTDNKVYTVPLYTWYRPDIMIRLQDQVNVDLTGYKVKIKKGDLAPGYYQIGMLAVDKTSRLKLVNWVPNILNVKE</sequence>
<reference evidence="3" key="1">
    <citation type="submission" date="2016-10" db="EMBL/GenBank/DDBJ databases">
        <authorList>
            <person name="Varghese N."/>
            <person name="Submissions S."/>
        </authorList>
    </citation>
    <scope>NUCLEOTIDE SEQUENCE [LARGE SCALE GENOMIC DNA]</scope>
    <source>
        <strain evidence="3">P18</strain>
    </source>
</reference>
<dbReference type="AlphaFoldDB" id="A0A1I5VPD3"/>
<dbReference type="SUPFAM" id="SSF53448">
    <property type="entry name" value="Nucleotide-diphospho-sugar transferases"/>
    <property type="match status" value="1"/>
</dbReference>
<dbReference type="GO" id="GO:0016740">
    <property type="term" value="F:transferase activity"/>
    <property type="evidence" value="ECO:0007669"/>
    <property type="project" value="UniProtKB-KW"/>
</dbReference>
<proteinExistence type="predicted"/>
<name>A0A1I5VPD3_9FIRM</name>
<evidence type="ECO:0000313" key="2">
    <source>
        <dbReference type="EMBL" id="SFQ09355.1"/>
    </source>
</evidence>
<dbReference type="Proteomes" id="UP000182624">
    <property type="component" value="Unassembled WGS sequence"/>
</dbReference>
<gene>
    <name evidence="2" type="ORF">SAMN04487928_11846</name>
</gene>
<accession>A0A1I5VPD3</accession>
<dbReference type="Gene3D" id="3.90.550.10">
    <property type="entry name" value="Spore Coat Polysaccharide Biosynthesis Protein SpsA, Chain A"/>
    <property type="match status" value="1"/>
</dbReference>
<feature type="domain" description="Glycosyltransferase 2-like" evidence="1">
    <location>
        <begin position="260"/>
        <end position="428"/>
    </location>
</feature>